<evidence type="ECO:0000256" key="1">
    <source>
        <dbReference type="SAM" id="SignalP"/>
    </source>
</evidence>
<evidence type="ECO:0000313" key="3">
    <source>
        <dbReference type="Proteomes" id="UP001297581"/>
    </source>
</evidence>
<reference evidence="2 3" key="1">
    <citation type="submission" date="2022-02" db="EMBL/GenBank/DDBJ databases">
        <title>The genome sequence of Shewanella sp. 3B26.</title>
        <authorList>
            <person name="Du J."/>
        </authorList>
    </citation>
    <scope>NUCLEOTIDE SEQUENCE [LARGE SCALE GENOMIC DNA]</scope>
    <source>
        <strain evidence="2 3">3B26</strain>
    </source>
</reference>
<dbReference type="Proteomes" id="UP001297581">
    <property type="component" value="Unassembled WGS sequence"/>
</dbReference>
<organism evidence="2 3">
    <name type="scientific">Shewanella zhuhaiensis</name>
    <dbReference type="NCBI Taxonomy" id="2919576"/>
    <lineage>
        <taxon>Bacteria</taxon>
        <taxon>Pseudomonadati</taxon>
        <taxon>Pseudomonadota</taxon>
        <taxon>Gammaproteobacteria</taxon>
        <taxon>Alteromonadales</taxon>
        <taxon>Shewanellaceae</taxon>
        <taxon>Shewanella</taxon>
    </lineage>
</organism>
<accession>A0AAJ1EY39</accession>
<comment type="caution">
    <text evidence="2">The sequence shown here is derived from an EMBL/GenBank/DDBJ whole genome shotgun (WGS) entry which is preliminary data.</text>
</comment>
<dbReference type="RefSeq" id="WP_240591019.1">
    <property type="nucleotide sequence ID" value="NZ_JAKUDL010000003.1"/>
</dbReference>
<dbReference type="EMBL" id="JAKUDL010000003">
    <property type="protein sequence ID" value="MCH4294709.1"/>
    <property type="molecule type" value="Genomic_DNA"/>
</dbReference>
<name>A0AAJ1EY39_9GAMM</name>
<evidence type="ECO:0000313" key="2">
    <source>
        <dbReference type="EMBL" id="MCH4294709.1"/>
    </source>
</evidence>
<dbReference type="AlphaFoldDB" id="A0AAJ1EY39"/>
<evidence type="ECO:0008006" key="4">
    <source>
        <dbReference type="Google" id="ProtNLM"/>
    </source>
</evidence>
<feature type="signal peptide" evidence="1">
    <location>
        <begin position="1"/>
        <end position="23"/>
    </location>
</feature>
<gene>
    <name evidence="2" type="ORF">MJ923_10395</name>
</gene>
<keyword evidence="3" id="KW-1185">Reference proteome</keyword>
<protein>
    <recommendedName>
        <fullName evidence="4">Kazal-like domain-containing protein</fullName>
    </recommendedName>
</protein>
<proteinExistence type="predicted"/>
<keyword evidence="1" id="KW-0732">Signal</keyword>
<feature type="chain" id="PRO_5042595493" description="Kazal-like domain-containing protein" evidence="1">
    <location>
        <begin position="24"/>
        <end position="62"/>
    </location>
</feature>
<sequence length="62" mass="6635">MKVKMLILGMSMIVGANFAPVSAALDSCSLSCMQKHNYCVESGGNEAVCEREYKACRAGCVQ</sequence>